<evidence type="ECO:0000313" key="2">
    <source>
        <dbReference type="Proteomes" id="UP000299102"/>
    </source>
</evidence>
<sequence>MGALLFCETRIERSKGKNPVFIEKNYLKRLIAGSPRPRRCPGGCSRSHRSCANARGPPAERAVPHIPLRSKTVETYIEKRVFTAHAPLGRRHEKGCCGLDATWSSARTTRRRTRGRIGDVGGTASTNYLKAQLLTFRRKGERTMT</sequence>
<dbReference type="Proteomes" id="UP000299102">
    <property type="component" value="Unassembled WGS sequence"/>
</dbReference>
<organism evidence="1 2">
    <name type="scientific">Eumeta variegata</name>
    <name type="common">Bagworm moth</name>
    <name type="synonym">Eumeta japonica</name>
    <dbReference type="NCBI Taxonomy" id="151549"/>
    <lineage>
        <taxon>Eukaryota</taxon>
        <taxon>Metazoa</taxon>
        <taxon>Ecdysozoa</taxon>
        <taxon>Arthropoda</taxon>
        <taxon>Hexapoda</taxon>
        <taxon>Insecta</taxon>
        <taxon>Pterygota</taxon>
        <taxon>Neoptera</taxon>
        <taxon>Endopterygota</taxon>
        <taxon>Lepidoptera</taxon>
        <taxon>Glossata</taxon>
        <taxon>Ditrysia</taxon>
        <taxon>Tineoidea</taxon>
        <taxon>Psychidae</taxon>
        <taxon>Oiketicinae</taxon>
        <taxon>Eumeta</taxon>
    </lineage>
</organism>
<comment type="caution">
    <text evidence="1">The sequence shown here is derived from an EMBL/GenBank/DDBJ whole genome shotgun (WGS) entry which is preliminary data.</text>
</comment>
<gene>
    <name evidence="1" type="ORF">EVAR_63707_1</name>
</gene>
<keyword evidence="2" id="KW-1185">Reference proteome</keyword>
<dbReference type="AlphaFoldDB" id="A0A4C1ZWG3"/>
<name>A0A4C1ZWG3_EUMVA</name>
<protein>
    <submittedName>
        <fullName evidence="1">Uncharacterized protein</fullName>
    </submittedName>
</protein>
<dbReference type="EMBL" id="BGZK01002233">
    <property type="protein sequence ID" value="GBP92028.1"/>
    <property type="molecule type" value="Genomic_DNA"/>
</dbReference>
<reference evidence="1 2" key="1">
    <citation type="journal article" date="2019" name="Commun. Biol.">
        <title>The bagworm genome reveals a unique fibroin gene that provides high tensile strength.</title>
        <authorList>
            <person name="Kono N."/>
            <person name="Nakamura H."/>
            <person name="Ohtoshi R."/>
            <person name="Tomita M."/>
            <person name="Numata K."/>
            <person name="Arakawa K."/>
        </authorList>
    </citation>
    <scope>NUCLEOTIDE SEQUENCE [LARGE SCALE GENOMIC DNA]</scope>
</reference>
<accession>A0A4C1ZWG3</accession>
<proteinExistence type="predicted"/>
<evidence type="ECO:0000313" key="1">
    <source>
        <dbReference type="EMBL" id="GBP92028.1"/>
    </source>
</evidence>